<proteinExistence type="predicted"/>
<organism evidence="1 3">
    <name type="scientific">Neomoorella thermoacetica</name>
    <name type="common">Clostridium thermoaceticum</name>
    <dbReference type="NCBI Taxonomy" id="1525"/>
    <lineage>
        <taxon>Bacteria</taxon>
        <taxon>Bacillati</taxon>
        <taxon>Bacillota</taxon>
        <taxon>Clostridia</taxon>
        <taxon>Neomoorellales</taxon>
        <taxon>Neomoorellaceae</taxon>
        <taxon>Neomoorella</taxon>
    </lineage>
</organism>
<reference evidence="2 4" key="2">
    <citation type="submission" date="2019-05" db="EMBL/GenBank/DDBJ databases">
        <title>Genome sequence of Moorella thermoacetica ATCC 33924.</title>
        <authorList>
            <person name="Poehlein A."/>
            <person name="Bengelsdorf F.R."/>
            <person name="Duerre P."/>
            <person name="Daniel R."/>
        </authorList>
    </citation>
    <scope>NUCLEOTIDE SEQUENCE [LARGE SCALE GENOMIC DNA]</scope>
    <source>
        <strain evidence="2 4">ATCC 33924</strain>
    </source>
</reference>
<evidence type="ECO:0000313" key="1">
    <source>
        <dbReference type="EMBL" id="AOQ24600.1"/>
    </source>
</evidence>
<keyword evidence="4" id="KW-1185">Reference proteome</keyword>
<dbReference type="RefSeq" id="WP_069590323.1">
    <property type="nucleotide sequence ID" value="NZ_CP017019.1"/>
</dbReference>
<dbReference type="AlphaFoldDB" id="A0AAC9MV98"/>
<dbReference type="EMBL" id="CP017019">
    <property type="protein sequence ID" value="AOQ24600.1"/>
    <property type="molecule type" value="Genomic_DNA"/>
</dbReference>
<evidence type="ECO:0000313" key="3">
    <source>
        <dbReference type="Proteomes" id="UP000094598"/>
    </source>
</evidence>
<sequence>MSDPSFLIEVEQAAAALKRMVDDLDADSLADLFSYAYGVKAIIYPDSDPDGLIFLQVYPDEIDLEAFNIAQDSLRREGFLDVPD</sequence>
<dbReference type="Proteomes" id="UP000094598">
    <property type="component" value="Chromosome"/>
</dbReference>
<reference evidence="1 3" key="1">
    <citation type="submission" date="2016-08" db="EMBL/GenBank/DDBJ databases">
        <title>Moorella thermoacetica DSM 103132.</title>
        <authorList>
            <person name="Jendresen C.B."/>
            <person name="Redl S.M."/>
            <person name="Jensen T.O."/>
            <person name="Nielsen A.T."/>
        </authorList>
    </citation>
    <scope>NUCLEOTIDE SEQUENCE [LARGE SCALE GENOMIC DNA]</scope>
    <source>
        <strain evidence="1 3">DSM 103132</strain>
    </source>
</reference>
<evidence type="ECO:0000313" key="4">
    <source>
        <dbReference type="Proteomes" id="UP000322283"/>
    </source>
</evidence>
<evidence type="ECO:0000313" key="2">
    <source>
        <dbReference type="EMBL" id="TYL12701.1"/>
    </source>
</evidence>
<dbReference type="Proteomes" id="UP000322283">
    <property type="component" value="Unassembled WGS sequence"/>
</dbReference>
<accession>A0AAC9MV98</accession>
<gene>
    <name evidence="1" type="ORF">Maut_02170</name>
    <name evidence="2" type="ORF">MTAT_19430</name>
</gene>
<name>A0AAC9MV98_NEOTH</name>
<protein>
    <submittedName>
        <fullName evidence="1">Uncharacterized protein</fullName>
    </submittedName>
</protein>
<dbReference type="EMBL" id="VCDX01000006">
    <property type="protein sequence ID" value="TYL12701.1"/>
    <property type="molecule type" value="Genomic_DNA"/>
</dbReference>